<evidence type="ECO:0000313" key="1">
    <source>
        <dbReference type="EMBL" id="KZT22002.1"/>
    </source>
</evidence>
<sequence length="567" mass="62138">MSITMILSSGPSASSGSSALYLAYKVSPVFSQSTGFSESLAQGTSDDASIKSWYSWYEDYHLGVQPSCVGLKRLARLISYVHHFIYLKFYARPSTSAYCGRTPGISFVTYHLTLSSGFMSYLSPSRSSGEDLKYFPHGPPLPPLPRGGGGNLPVPVVTPSKLRGLIYIPSPSLLHLKWKPRKTQRKTSHRIKSASQASFTPILGAVAGSIASSTSGSLVFLPILETPAPFSQWRPTASDSVPVPVPVWLTSESPVAWPFTITATTEELSLPVQVVPIVNMVPQASNAERKWKPSNFTRDRSFSLPGADYLVPMLRHTKTREEIMAGNLKRMSDLIFDVAEQDHGKKKEVLVKSHRRMSDVMGKMAKKDAMMNSAGLPTPPATPNMDNGDLEANWRETTRQPTGPELDTTKIIRPELALTAFPSLPDDSGNFTIGDDEDQEDALGFNACVSNAIPRDTKEEHQANFSYGDTGSSLLSHKVSTSLYKNYKSVEAMRTTVAPEVQQDGCEAVIADWTPEVPVELNEEHKKCDGREYSSAPERKVRAKLFRDVKKDQVSMSAGSGVGPWVD</sequence>
<organism evidence="1 2">
    <name type="scientific">Neolentinus lepideus HHB14362 ss-1</name>
    <dbReference type="NCBI Taxonomy" id="1314782"/>
    <lineage>
        <taxon>Eukaryota</taxon>
        <taxon>Fungi</taxon>
        <taxon>Dikarya</taxon>
        <taxon>Basidiomycota</taxon>
        <taxon>Agaricomycotina</taxon>
        <taxon>Agaricomycetes</taxon>
        <taxon>Gloeophyllales</taxon>
        <taxon>Gloeophyllaceae</taxon>
        <taxon>Neolentinus</taxon>
    </lineage>
</organism>
<name>A0A165Q6Y4_9AGAM</name>
<dbReference type="InParanoid" id="A0A165Q6Y4"/>
<reference evidence="1 2" key="1">
    <citation type="journal article" date="2016" name="Mol. Biol. Evol.">
        <title>Comparative Genomics of Early-Diverging Mushroom-Forming Fungi Provides Insights into the Origins of Lignocellulose Decay Capabilities.</title>
        <authorList>
            <person name="Nagy L.G."/>
            <person name="Riley R."/>
            <person name="Tritt A."/>
            <person name="Adam C."/>
            <person name="Daum C."/>
            <person name="Floudas D."/>
            <person name="Sun H."/>
            <person name="Yadav J.S."/>
            <person name="Pangilinan J."/>
            <person name="Larsson K.H."/>
            <person name="Matsuura K."/>
            <person name="Barry K."/>
            <person name="Labutti K."/>
            <person name="Kuo R."/>
            <person name="Ohm R.A."/>
            <person name="Bhattacharya S.S."/>
            <person name="Shirouzu T."/>
            <person name="Yoshinaga Y."/>
            <person name="Martin F.M."/>
            <person name="Grigoriev I.V."/>
            <person name="Hibbett D.S."/>
        </authorList>
    </citation>
    <scope>NUCLEOTIDE SEQUENCE [LARGE SCALE GENOMIC DNA]</scope>
    <source>
        <strain evidence="1 2">HHB14362 ss-1</strain>
    </source>
</reference>
<accession>A0A165Q6Y4</accession>
<keyword evidence="2" id="KW-1185">Reference proteome</keyword>
<protein>
    <submittedName>
        <fullName evidence="1">Uncharacterized protein</fullName>
    </submittedName>
</protein>
<dbReference type="EMBL" id="KV425600">
    <property type="protein sequence ID" value="KZT22002.1"/>
    <property type="molecule type" value="Genomic_DNA"/>
</dbReference>
<dbReference type="OrthoDB" id="10644249at2759"/>
<dbReference type="AlphaFoldDB" id="A0A165Q6Y4"/>
<evidence type="ECO:0000313" key="2">
    <source>
        <dbReference type="Proteomes" id="UP000076761"/>
    </source>
</evidence>
<proteinExistence type="predicted"/>
<gene>
    <name evidence="1" type="ORF">NEOLEDRAFT_1220970</name>
</gene>
<dbReference type="Proteomes" id="UP000076761">
    <property type="component" value="Unassembled WGS sequence"/>
</dbReference>